<proteinExistence type="inferred from homology"/>
<dbReference type="PANTHER" id="PTHR48078:SF2">
    <property type="entry name" value="CATABOLIC L-SERINE_THREONINE DEHYDRATASE"/>
    <property type="match status" value="1"/>
</dbReference>
<reference evidence="9 10" key="1">
    <citation type="submission" date="2019-03" db="EMBL/GenBank/DDBJ databases">
        <title>The genome sequence of a newly discovered highly antifungal drug resistant Aspergillus species, Aspergillus tanneri NIH 1004.</title>
        <authorList>
            <person name="Mounaud S."/>
            <person name="Singh I."/>
            <person name="Joardar V."/>
            <person name="Pakala S."/>
            <person name="Pakala S."/>
            <person name="Venepally P."/>
            <person name="Hoover J."/>
            <person name="Nierman W."/>
            <person name="Chung J."/>
            <person name="Losada L."/>
        </authorList>
    </citation>
    <scope>NUCLEOTIDE SEQUENCE [LARGE SCALE GENOMIC DNA]</scope>
    <source>
        <strain evidence="9 10">NIH1004</strain>
    </source>
</reference>
<evidence type="ECO:0000313" key="9">
    <source>
        <dbReference type="EMBL" id="THC98328.1"/>
    </source>
</evidence>
<dbReference type="VEuPathDB" id="FungiDB:EYZ11_002189"/>
<comment type="cofactor">
    <cofactor evidence="1">
        <name>pyridoxal 5'-phosphate</name>
        <dbReference type="ChEBI" id="CHEBI:597326"/>
    </cofactor>
</comment>
<dbReference type="GO" id="GO:0004794">
    <property type="term" value="F:threonine deaminase activity"/>
    <property type="evidence" value="ECO:0007669"/>
    <property type="project" value="TreeGrafter"/>
</dbReference>
<evidence type="ECO:0000256" key="6">
    <source>
        <dbReference type="ARBA" id="ARBA00049406"/>
    </source>
</evidence>
<evidence type="ECO:0000256" key="2">
    <source>
        <dbReference type="ARBA" id="ARBA00010869"/>
    </source>
</evidence>
<dbReference type="GO" id="GO:0003941">
    <property type="term" value="F:L-serine ammonia-lyase activity"/>
    <property type="evidence" value="ECO:0007669"/>
    <property type="project" value="UniProtKB-EC"/>
</dbReference>
<feature type="domain" description="Tryptophan synthase beta chain-like PALP" evidence="7">
    <location>
        <begin position="2"/>
        <end position="239"/>
    </location>
</feature>
<organism evidence="9 10">
    <name type="scientific">Aspergillus tanneri</name>
    <dbReference type="NCBI Taxonomy" id="1220188"/>
    <lineage>
        <taxon>Eukaryota</taxon>
        <taxon>Fungi</taxon>
        <taxon>Dikarya</taxon>
        <taxon>Ascomycota</taxon>
        <taxon>Pezizomycotina</taxon>
        <taxon>Eurotiomycetes</taxon>
        <taxon>Eurotiomycetidae</taxon>
        <taxon>Eurotiales</taxon>
        <taxon>Aspergillaceae</taxon>
        <taxon>Aspergillus</taxon>
        <taxon>Aspergillus subgen. Circumdati</taxon>
    </lineage>
</organism>
<reference evidence="8 11" key="2">
    <citation type="submission" date="2019-08" db="EMBL/GenBank/DDBJ databases">
        <title>The genome sequence of a newly discovered highly antifungal drug resistant Aspergillus species, Aspergillus tanneri NIH 1004.</title>
        <authorList>
            <person name="Mounaud S."/>
            <person name="Singh I."/>
            <person name="Joardar V."/>
            <person name="Pakala S."/>
            <person name="Pakala S."/>
            <person name="Venepally P."/>
            <person name="Chung J.K."/>
            <person name="Losada L."/>
            <person name="Nierman W.C."/>
        </authorList>
    </citation>
    <scope>NUCLEOTIDE SEQUENCE [LARGE SCALE GENOMIC DNA]</scope>
    <source>
        <strain evidence="8 11">NIH1004</strain>
    </source>
</reference>
<evidence type="ECO:0000256" key="1">
    <source>
        <dbReference type="ARBA" id="ARBA00001933"/>
    </source>
</evidence>
<comment type="catalytic activity">
    <reaction evidence="6">
        <text>L-serine = pyruvate + NH4(+)</text>
        <dbReference type="Rhea" id="RHEA:19169"/>
        <dbReference type="ChEBI" id="CHEBI:15361"/>
        <dbReference type="ChEBI" id="CHEBI:28938"/>
        <dbReference type="ChEBI" id="CHEBI:33384"/>
        <dbReference type="EC" id="4.3.1.17"/>
    </reaction>
</comment>
<dbReference type="Proteomes" id="UP000308092">
    <property type="component" value="Unassembled WGS sequence"/>
</dbReference>
<dbReference type="GO" id="GO:0009097">
    <property type="term" value="P:isoleucine biosynthetic process"/>
    <property type="evidence" value="ECO:0007669"/>
    <property type="project" value="TreeGrafter"/>
</dbReference>
<protein>
    <recommendedName>
        <fullName evidence="3">L-serine ammonia-lyase</fullName>
        <ecNumber evidence="3">4.3.1.17</ecNumber>
    </recommendedName>
</protein>
<dbReference type="GO" id="GO:0006567">
    <property type="term" value="P:L-threonine catabolic process"/>
    <property type="evidence" value="ECO:0007669"/>
    <property type="project" value="TreeGrafter"/>
</dbReference>
<comment type="caution">
    <text evidence="9">The sequence shown here is derived from an EMBL/GenBank/DDBJ whole genome shotgun (WGS) entry which is preliminary data.</text>
</comment>
<dbReference type="STRING" id="1220188.A0A4S3JT95"/>
<evidence type="ECO:0000256" key="5">
    <source>
        <dbReference type="ARBA" id="ARBA00023239"/>
    </source>
</evidence>
<evidence type="ECO:0000259" key="7">
    <source>
        <dbReference type="Pfam" id="PF00291"/>
    </source>
</evidence>
<evidence type="ECO:0000313" key="11">
    <source>
        <dbReference type="Proteomes" id="UP000324241"/>
    </source>
</evidence>
<keyword evidence="10" id="KW-1185">Reference proteome</keyword>
<sequence>MIQKIRVAGATEVLQHGSSWYEADIYLREKFIDNQCDAADRKNIYVPPFEHEYIRAGAAGIVSEIANQLLPRENTTDGDFPADAIVCSVGGGGLFNGIVRGLDEFFQFPKPPNVIRNGPKDVYVITTETFGAHSLAYSLEHGSLQTLPAITSQATSLGALRVATKTFENAVSPPAGIQVRSVLGTDMEAADGVVLLSDEHRLQVELACGISVFVAGTLNTYNIVPDLTPDSRVVVVVCGGSNINAEMIAEYRQKLSTGWN</sequence>
<dbReference type="AlphaFoldDB" id="A0A4S3JT95"/>
<dbReference type="Pfam" id="PF00291">
    <property type="entry name" value="PALP"/>
    <property type="match status" value="1"/>
</dbReference>
<dbReference type="OrthoDB" id="7773036at2759"/>
<dbReference type="Proteomes" id="UP000324241">
    <property type="component" value="Unassembled WGS sequence"/>
</dbReference>
<evidence type="ECO:0000256" key="4">
    <source>
        <dbReference type="ARBA" id="ARBA00022898"/>
    </source>
</evidence>
<name>A0A4S3JT95_9EURO</name>
<keyword evidence="4" id="KW-0663">Pyridoxal phosphate</keyword>
<dbReference type="EC" id="4.3.1.17" evidence="3"/>
<dbReference type="GeneID" id="54331648"/>
<dbReference type="EMBL" id="QUQM01000006">
    <property type="protein sequence ID" value="KAA8644739.1"/>
    <property type="molecule type" value="Genomic_DNA"/>
</dbReference>
<dbReference type="InterPro" id="IPR036052">
    <property type="entry name" value="TrpB-like_PALP_sf"/>
</dbReference>
<evidence type="ECO:0000313" key="10">
    <source>
        <dbReference type="Proteomes" id="UP000308092"/>
    </source>
</evidence>
<dbReference type="EMBL" id="SOSA01000047">
    <property type="protein sequence ID" value="THC98328.1"/>
    <property type="molecule type" value="Genomic_DNA"/>
</dbReference>
<dbReference type="SUPFAM" id="SSF53686">
    <property type="entry name" value="Tryptophan synthase beta subunit-like PLP-dependent enzymes"/>
    <property type="match status" value="1"/>
</dbReference>
<dbReference type="GO" id="GO:0006565">
    <property type="term" value="P:L-serine catabolic process"/>
    <property type="evidence" value="ECO:0007669"/>
    <property type="project" value="TreeGrafter"/>
</dbReference>
<evidence type="ECO:0000256" key="3">
    <source>
        <dbReference type="ARBA" id="ARBA00012093"/>
    </source>
</evidence>
<evidence type="ECO:0000313" key="8">
    <source>
        <dbReference type="EMBL" id="KAA8644739.1"/>
    </source>
</evidence>
<dbReference type="Gene3D" id="3.40.50.1100">
    <property type="match status" value="2"/>
</dbReference>
<keyword evidence="5" id="KW-0456">Lyase</keyword>
<dbReference type="InterPro" id="IPR050147">
    <property type="entry name" value="Ser/Thr_Dehydratase"/>
</dbReference>
<dbReference type="PANTHER" id="PTHR48078">
    <property type="entry name" value="THREONINE DEHYDRATASE, MITOCHONDRIAL-RELATED"/>
    <property type="match status" value="1"/>
</dbReference>
<gene>
    <name evidence="8" type="ORF">ATNIH1004_008946</name>
    <name evidence="9" type="ORF">EYZ11_002189</name>
</gene>
<comment type="similarity">
    <text evidence="2">Belongs to the serine/threonine dehydratase family.</text>
</comment>
<accession>A0A4S3JT95</accession>
<dbReference type="RefSeq" id="XP_033424100.1">
    <property type="nucleotide sequence ID" value="XM_033573548.1"/>
</dbReference>
<dbReference type="InterPro" id="IPR001926">
    <property type="entry name" value="TrpB-like_PALP"/>
</dbReference>